<name>A0AA40K4T5_9PEZI</name>
<feature type="compositionally biased region" description="Basic residues" evidence="1">
    <location>
        <begin position="74"/>
        <end position="84"/>
    </location>
</feature>
<dbReference type="EMBL" id="JAUKUD010000004">
    <property type="protein sequence ID" value="KAK0745936.1"/>
    <property type="molecule type" value="Genomic_DNA"/>
</dbReference>
<dbReference type="AlphaFoldDB" id="A0AA40K4T5"/>
<protein>
    <submittedName>
        <fullName evidence="2">Uncharacterized protein</fullName>
    </submittedName>
</protein>
<evidence type="ECO:0000313" key="3">
    <source>
        <dbReference type="Proteomes" id="UP001172155"/>
    </source>
</evidence>
<sequence length="99" mass="10914">MENSGTRARKVMTRGHVDYKCDALGEIAYLCQVSIAPEGASLDFTCPSKVHIQVPDQKCSFEHCALMSSPPPPPHHRGVSHRQIKVTDSQPDQQKHHGA</sequence>
<proteinExistence type="predicted"/>
<gene>
    <name evidence="2" type="ORF">B0T18DRAFT_140013</name>
</gene>
<evidence type="ECO:0000313" key="2">
    <source>
        <dbReference type="EMBL" id="KAK0745936.1"/>
    </source>
</evidence>
<accession>A0AA40K4T5</accession>
<keyword evidence="3" id="KW-1185">Reference proteome</keyword>
<dbReference type="Proteomes" id="UP001172155">
    <property type="component" value="Unassembled WGS sequence"/>
</dbReference>
<comment type="caution">
    <text evidence="2">The sequence shown here is derived from an EMBL/GenBank/DDBJ whole genome shotgun (WGS) entry which is preliminary data.</text>
</comment>
<feature type="region of interest" description="Disordered" evidence="1">
    <location>
        <begin position="68"/>
        <end position="99"/>
    </location>
</feature>
<reference evidence="2" key="1">
    <citation type="submission" date="2023-06" db="EMBL/GenBank/DDBJ databases">
        <title>Genome-scale phylogeny and comparative genomics of the fungal order Sordariales.</title>
        <authorList>
            <consortium name="Lawrence Berkeley National Laboratory"/>
            <person name="Hensen N."/>
            <person name="Bonometti L."/>
            <person name="Westerberg I."/>
            <person name="Brannstrom I.O."/>
            <person name="Guillou S."/>
            <person name="Cros-Aarteil S."/>
            <person name="Calhoun S."/>
            <person name="Haridas S."/>
            <person name="Kuo A."/>
            <person name="Mondo S."/>
            <person name="Pangilinan J."/>
            <person name="Riley R."/>
            <person name="LaButti K."/>
            <person name="Andreopoulos B."/>
            <person name="Lipzen A."/>
            <person name="Chen C."/>
            <person name="Yanf M."/>
            <person name="Daum C."/>
            <person name="Ng V."/>
            <person name="Clum A."/>
            <person name="Steindorff A."/>
            <person name="Ohm R."/>
            <person name="Martin F."/>
            <person name="Silar P."/>
            <person name="Natvig D."/>
            <person name="Lalanne C."/>
            <person name="Gautier V."/>
            <person name="Ament-velasquez S.L."/>
            <person name="Kruys A."/>
            <person name="Hutchinson M.I."/>
            <person name="Powell A.J."/>
            <person name="Barry K."/>
            <person name="Miller A.N."/>
            <person name="Grigoriev I.V."/>
            <person name="Debuchy R."/>
            <person name="Gladieux P."/>
            <person name="Thoren M.H."/>
            <person name="Johannesson H."/>
        </authorList>
    </citation>
    <scope>NUCLEOTIDE SEQUENCE</scope>
    <source>
        <strain evidence="2">SMH3187-1</strain>
    </source>
</reference>
<evidence type="ECO:0000256" key="1">
    <source>
        <dbReference type="SAM" id="MobiDB-lite"/>
    </source>
</evidence>
<organism evidence="2 3">
    <name type="scientific">Schizothecium vesticola</name>
    <dbReference type="NCBI Taxonomy" id="314040"/>
    <lineage>
        <taxon>Eukaryota</taxon>
        <taxon>Fungi</taxon>
        <taxon>Dikarya</taxon>
        <taxon>Ascomycota</taxon>
        <taxon>Pezizomycotina</taxon>
        <taxon>Sordariomycetes</taxon>
        <taxon>Sordariomycetidae</taxon>
        <taxon>Sordariales</taxon>
        <taxon>Schizotheciaceae</taxon>
        <taxon>Schizothecium</taxon>
    </lineage>
</organism>